<evidence type="ECO:0000313" key="8">
    <source>
        <dbReference type="EMBL" id="RNM12058.1"/>
    </source>
</evidence>
<dbReference type="EMBL" id="RJSF01000046">
    <property type="protein sequence ID" value="RNM12058.1"/>
    <property type="molecule type" value="Genomic_DNA"/>
</dbReference>
<dbReference type="RefSeq" id="WP_123224638.1">
    <property type="nucleotide sequence ID" value="NZ_RJSF01000046.1"/>
</dbReference>
<name>A0A3N0GIW3_9ACTN</name>
<evidence type="ECO:0000256" key="7">
    <source>
        <dbReference type="ARBA" id="ARBA00023136"/>
    </source>
</evidence>
<keyword evidence="7" id="KW-0472">Membrane</keyword>
<dbReference type="OrthoDB" id="3267321at2"/>
<evidence type="ECO:0000256" key="5">
    <source>
        <dbReference type="ARBA" id="ARBA00022989"/>
    </source>
</evidence>
<comment type="caution">
    <text evidence="8">The sequence shown here is derived from an EMBL/GenBank/DDBJ whole genome shotgun (WGS) entry which is preliminary data.</text>
</comment>
<proteinExistence type="predicted"/>
<dbReference type="Gene3D" id="1.20.5.3310">
    <property type="match status" value="1"/>
</dbReference>
<dbReference type="Proteomes" id="UP000279994">
    <property type="component" value="Unassembled WGS sequence"/>
</dbReference>
<dbReference type="InterPro" id="IPR003369">
    <property type="entry name" value="TatA/B/E"/>
</dbReference>
<accession>A0A3N0GIW3</accession>
<keyword evidence="5" id="KW-1133">Transmembrane helix</keyword>
<keyword evidence="2" id="KW-0813">Transport</keyword>
<evidence type="ECO:0000256" key="2">
    <source>
        <dbReference type="ARBA" id="ARBA00022448"/>
    </source>
</evidence>
<organism evidence="8 9">
    <name type="scientific">Nocardioides pocheonensis</name>
    <dbReference type="NCBI Taxonomy" id="661485"/>
    <lineage>
        <taxon>Bacteria</taxon>
        <taxon>Bacillati</taxon>
        <taxon>Actinomycetota</taxon>
        <taxon>Actinomycetes</taxon>
        <taxon>Propionibacteriales</taxon>
        <taxon>Nocardioidaceae</taxon>
        <taxon>Nocardioides</taxon>
    </lineage>
</organism>
<evidence type="ECO:0000313" key="9">
    <source>
        <dbReference type="Proteomes" id="UP000279994"/>
    </source>
</evidence>
<comment type="subcellular location">
    <subcellularLocation>
        <location evidence="1">Membrane</location>
        <topology evidence="1">Single-pass membrane protein</topology>
    </subcellularLocation>
</comment>
<evidence type="ECO:0000256" key="4">
    <source>
        <dbReference type="ARBA" id="ARBA00022927"/>
    </source>
</evidence>
<evidence type="ECO:0000256" key="6">
    <source>
        <dbReference type="ARBA" id="ARBA00023010"/>
    </source>
</evidence>
<reference evidence="8 9" key="1">
    <citation type="submission" date="2018-11" db="EMBL/GenBank/DDBJ databases">
        <authorList>
            <person name="Li F."/>
        </authorList>
    </citation>
    <scope>NUCLEOTIDE SEQUENCE [LARGE SCALE GENOMIC DNA]</scope>
    <source>
        <strain evidence="8 9">Gsoil 818</strain>
    </source>
</reference>
<keyword evidence="6" id="KW-0811">Translocation</keyword>
<gene>
    <name evidence="8" type="ORF">EFL26_19765</name>
</gene>
<dbReference type="PANTHER" id="PTHR33162">
    <property type="entry name" value="SEC-INDEPENDENT PROTEIN TRANSLOCASE PROTEIN TATA, CHLOROPLASTIC"/>
    <property type="match status" value="1"/>
</dbReference>
<dbReference type="Pfam" id="PF02416">
    <property type="entry name" value="TatA_B_E"/>
    <property type="match status" value="1"/>
</dbReference>
<dbReference type="GO" id="GO:0016020">
    <property type="term" value="C:membrane"/>
    <property type="evidence" value="ECO:0007669"/>
    <property type="project" value="UniProtKB-SubCell"/>
</dbReference>
<protein>
    <submittedName>
        <fullName evidence="8">Translocase</fullName>
    </submittedName>
</protein>
<keyword evidence="9" id="KW-1185">Reference proteome</keyword>
<dbReference type="NCBIfam" id="NF002377">
    <property type="entry name" value="PRK01371.1-4"/>
    <property type="match status" value="1"/>
</dbReference>
<dbReference type="PRINTS" id="PR01506">
    <property type="entry name" value="TATBPROTEIN"/>
</dbReference>
<evidence type="ECO:0000256" key="1">
    <source>
        <dbReference type="ARBA" id="ARBA00004167"/>
    </source>
</evidence>
<dbReference type="AlphaFoldDB" id="A0A3N0GIW3"/>
<sequence>MFGVGLPEIGVILLVAAVILGPDRLPDYARQAGQMIRTLRRIMKSTQDDLLADLGPEFNELELSDLDPRALIRKHILESPEDSPDARA</sequence>
<keyword evidence="4" id="KW-0653">Protein transport</keyword>
<dbReference type="GO" id="GO:0015031">
    <property type="term" value="P:protein transport"/>
    <property type="evidence" value="ECO:0007669"/>
    <property type="project" value="UniProtKB-KW"/>
</dbReference>
<keyword evidence="3" id="KW-0812">Transmembrane</keyword>
<evidence type="ECO:0000256" key="3">
    <source>
        <dbReference type="ARBA" id="ARBA00022692"/>
    </source>
</evidence>
<dbReference type="PANTHER" id="PTHR33162:SF1">
    <property type="entry name" value="SEC-INDEPENDENT PROTEIN TRANSLOCASE PROTEIN TATA, CHLOROPLASTIC"/>
    <property type="match status" value="1"/>
</dbReference>